<gene>
    <name evidence="2" type="ORF">SAMN06265353_1713</name>
</gene>
<dbReference type="EMBL" id="OBEN01000016">
    <property type="protein sequence ID" value="SNZ16816.1"/>
    <property type="molecule type" value="Genomic_DNA"/>
</dbReference>
<feature type="region of interest" description="Disordered" evidence="1">
    <location>
        <begin position="55"/>
        <end position="86"/>
    </location>
</feature>
<dbReference type="Proteomes" id="UP000218627">
    <property type="component" value="Unassembled WGS sequence"/>
</dbReference>
<evidence type="ECO:0000313" key="2">
    <source>
        <dbReference type="EMBL" id="SNZ16816.1"/>
    </source>
</evidence>
<proteinExistence type="predicted"/>
<keyword evidence="3" id="KW-1185">Reference proteome</keyword>
<protein>
    <submittedName>
        <fullName evidence="2">Uncharacterized protein</fullName>
    </submittedName>
</protein>
<organism evidence="2 3">
    <name type="scientific">Hydrogenobacter hydrogenophilus</name>
    <dbReference type="NCBI Taxonomy" id="35835"/>
    <lineage>
        <taxon>Bacteria</taxon>
        <taxon>Pseudomonadati</taxon>
        <taxon>Aquificota</taxon>
        <taxon>Aquificia</taxon>
        <taxon>Aquificales</taxon>
        <taxon>Aquificaceae</taxon>
        <taxon>Hydrogenobacter</taxon>
    </lineage>
</organism>
<accession>A0A285P9L1</accession>
<dbReference type="AlphaFoldDB" id="A0A285P9L1"/>
<reference evidence="3" key="1">
    <citation type="submission" date="2017-09" db="EMBL/GenBank/DDBJ databases">
        <authorList>
            <person name="Varghese N."/>
            <person name="Submissions S."/>
        </authorList>
    </citation>
    <scope>NUCLEOTIDE SEQUENCE [LARGE SCALE GENOMIC DNA]</scope>
    <source>
        <strain evidence="3">DSM 2913</strain>
    </source>
</reference>
<sequence>MLFVGFIVLFFSLYQLFGYFHRSGGVLPKVQAQVQQVENKSSNNEKAYLSYPYYPSQLQPSQSQRQPQPQLQSQSQPQPSNSLSSSGYYYIEVDTSAKEPLQEPQPTVKEIP</sequence>
<name>A0A285P9L1_9AQUI</name>
<evidence type="ECO:0000256" key="1">
    <source>
        <dbReference type="SAM" id="MobiDB-lite"/>
    </source>
</evidence>
<evidence type="ECO:0000313" key="3">
    <source>
        <dbReference type="Proteomes" id="UP000218627"/>
    </source>
</evidence>